<name>A0A2N5WXR9_9GAMM</name>
<evidence type="ECO:0000313" key="2">
    <source>
        <dbReference type="EMBL" id="PLW67023.1"/>
    </source>
</evidence>
<dbReference type="OrthoDB" id="5937151at2"/>
<dbReference type="AlphaFoldDB" id="A0A2N5WXR9"/>
<comment type="caution">
    <text evidence="2">The sequence shown here is derived from an EMBL/GenBank/DDBJ whole genome shotgun (WGS) entry which is preliminary data.</text>
</comment>
<dbReference type="CDD" id="cd16329">
    <property type="entry name" value="LolA_like"/>
    <property type="match status" value="1"/>
</dbReference>
<keyword evidence="1" id="KW-0732">Signal</keyword>
<dbReference type="EMBL" id="PKUS01000040">
    <property type="protein sequence ID" value="PLW67023.1"/>
    <property type="molecule type" value="Genomic_DNA"/>
</dbReference>
<dbReference type="InterPro" id="IPR010752">
    <property type="entry name" value="DUF1329"/>
</dbReference>
<organism evidence="2 3">
    <name type="scientific">Pseudohalioglobus lutimaris</name>
    <dbReference type="NCBI Taxonomy" id="1737061"/>
    <lineage>
        <taxon>Bacteria</taxon>
        <taxon>Pseudomonadati</taxon>
        <taxon>Pseudomonadota</taxon>
        <taxon>Gammaproteobacteria</taxon>
        <taxon>Cellvibrionales</taxon>
        <taxon>Halieaceae</taxon>
        <taxon>Pseudohalioglobus</taxon>
    </lineage>
</organism>
<dbReference type="Pfam" id="PF07044">
    <property type="entry name" value="DUF1329"/>
    <property type="match status" value="1"/>
</dbReference>
<feature type="chain" id="PRO_5014885477" evidence="1">
    <location>
        <begin position="25"/>
        <end position="442"/>
    </location>
</feature>
<reference evidence="2 3" key="1">
    <citation type="submission" date="2018-01" db="EMBL/GenBank/DDBJ databases">
        <title>The draft genome sequence of Halioglobus lutimaris HF004.</title>
        <authorList>
            <person name="Du Z.-J."/>
            <person name="Shi M.-J."/>
        </authorList>
    </citation>
    <scope>NUCLEOTIDE SEQUENCE [LARGE SCALE GENOMIC DNA]</scope>
    <source>
        <strain evidence="2 3">HF004</strain>
    </source>
</reference>
<keyword evidence="3" id="KW-1185">Reference proteome</keyword>
<gene>
    <name evidence="2" type="ORF">C0039_19160</name>
</gene>
<feature type="signal peptide" evidence="1">
    <location>
        <begin position="1"/>
        <end position="24"/>
    </location>
</feature>
<protein>
    <submittedName>
        <fullName evidence="2">DUF1329 domain-containing protein</fullName>
    </submittedName>
</protein>
<proteinExistence type="predicted"/>
<dbReference type="Gene3D" id="2.50.20.10">
    <property type="entry name" value="Lipoprotein localisation LolA/LolB/LppX"/>
    <property type="match status" value="1"/>
</dbReference>
<evidence type="ECO:0000313" key="3">
    <source>
        <dbReference type="Proteomes" id="UP000235005"/>
    </source>
</evidence>
<dbReference type="Proteomes" id="UP000235005">
    <property type="component" value="Unassembled WGS sequence"/>
</dbReference>
<evidence type="ECO:0000256" key="1">
    <source>
        <dbReference type="SAM" id="SignalP"/>
    </source>
</evidence>
<sequence>MIHKYRSCSMQKLAFRLLSMVVFAGAVGASAQEAPALAAEFSPVLVDGDSPLLKSGATVGSDNVDQYSPWLDEVVAERIRAGDFQLTLGPGLKFPTHPRYIQATERHAGEPDLDSEPGELAAYEGGRPFPGLTASDPQSGVKAAWNMRYAYAPDEIETAHFIWRYRDMASGKLERTLKMYGAILRYAYRHSHDPVPALEDNPAQLFSAMYLRVNSPLDIRNTQLLIHRALKDSAPEQAWLYLNTQRRVKRIATGQKTDAFLGSDIMIEDFLGYNGRIIDMEWTLLGSNELLLPMYAHSQLDLGGQEISEGGYRDIPFAGAGACFPAVTWQLRKVFHLQAVPRDSRHPLSKRHYIIDAATFSPVLTRIYDRGGQLWKLGMVALSHSDYHTPGNKPWQGVITDAVSMIDLQARHCTTLNMNTRLAQDPLRHKTFNTSYLRQMGR</sequence>
<accession>A0A2N5WXR9</accession>